<evidence type="ECO:0000256" key="5">
    <source>
        <dbReference type="ARBA" id="ARBA00022448"/>
    </source>
</evidence>
<evidence type="ECO:0000256" key="7">
    <source>
        <dbReference type="ARBA" id="ARBA00022795"/>
    </source>
</evidence>
<gene>
    <name evidence="12" type="primary">fliH</name>
    <name evidence="12" type="ORF">L2737_05730</name>
</gene>
<keyword evidence="12" id="KW-0282">Flagellum</keyword>
<accession>A0ABT0KLW7</accession>
<feature type="compositionally biased region" description="Polar residues" evidence="10">
    <location>
        <begin position="282"/>
        <end position="297"/>
    </location>
</feature>
<keyword evidence="8" id="KW-0653">Protein transport</keyword>
<feature type="domain" description="Flagellar assembly protein FliH/Type III secretion system HrpE" evidence="11">
    <location>
        <begin position="120"/>
        <end position="246"/>
    </location>
</feature>
<proteinExistence type="inferred from homology"/>
<dbReference type="NCBIfam" id="NF004270">
    <property type="entry name" value="PRK05687.2-1"/>
    <property type="match status" value="1"/>
</dbReference>
<sequence>MTESKTNKSIENDDLDFSHWQLPDVTEDQTDSPSNLFGHLGSQNPPAKSEEKPLLPPTMAEIEQIRVEAEQEGFEQGKVAGHSQGLEQGKLEGLEVGHAEGFAQGEQQGYEVGQVKVNEVLEKLSQLVKQFEQPLMLLDAEIEAEVLQLAINLAKSIVGHELKTHPEHILSVLRQGVDSLPIKEQQVKLRLHPDDATLVMQLYSDAQLEKNHWDIEADPSLNPGDCIINSMRSSVDLRVEERMRQVLQELHEQASGIQANVQTIKTEHPQYTTEVVDHLPERQSSSLTTENSQITEVTDSEISENDTSLQEATRHEPLIEESSIKDQSFQVADSSVDLHNTTAIENGADEQSKILETDEVQDNAKPSTSVTE</sequence>
<keyword evidence="12" id="KW-0969">Cilium</keyword>
<feature type="compositionally biased region" description="Basic and acidic residues" evidence="10">
    <location>
        <begin position="312"/>
        <end position="324"/>
    </location>
</feature>
<reference evidence="12 13" key="1">
    <citation type="submission" date="2022-01" db="EMBL/GenBank/DDBJ databases">
        <title>Whole genome-based taxonomy of the Shewanellaceae.</title>
        <authorList>
            <person name="Martin-Rodriguez A.J."/>
        </authorList>
    </citation>
    <scope>NUCLEOTIDE SEQUENCE [LARGE SCALE GENOMIC DNA]</scope>
    <source>
        <strain evidence="12 13">DSM 24955</strain>
    </source>
</reference>
<dbReference type="Proteomes" id="UP001202134">
    <property type="component" value="Unassembled WGS sequence"/>
</dbReference>
<evidence type="ECO:0000259" key="11">
    <source>
        <dbReference type="Pfam" id="PF02108"/>
    </source>
</evidence>
<name>A0ABT0KLW7_9GAMM</name>
<feature type="region of interest" description="Disordered" evidence="10">
    <location>
        <begin position="1"/>
        <end position="53"/>
    </location>
</feature>
<dbReference type="PANTHER" id="PTHR34982:SF1">
    <property type="entry name" value="FLAGELLAR ASSEMBLY PROTEIN FLIH"/>
    <property type="match status" value="1"/>
</dbReference>
<organism evidence="12 13">
    <name type="scientific">Shewanella electrodiphila</name>
    <dbReference type="NCBI Taxonomy" id="934143"/>
    <lineage>
        <taxon>Bacteria</taxon>
        <taxon>Pseudomonadati</taxon>
        <taxon>Pseudomonadota</taxon>
        <taxon>Gammaproteobacteria</taxon>
        <taxon>Alteromonadales</taxon>
        <taxon>Shewanellaceae</taxon>
        <taxon>Shewanella</taxon>
    </lineage>
</organism>
<feature type="compositionally biased region" description="Polar residues" evidence="10">
    <location>
        <begin position="325"/>
        <end position="344"/>
    </location>
</feature>
<keyword evidence="5" id="KW-0813">Transport</keyword>
<comment type="caution">
    <text evidence="12">The sequence shown here is derived from an EMBL/GenBank/DDBJ whole genome shotgun (WGS) entry which is preliminary data.</text>
</comment>
<evidence type="ECO:0000256" key="1">
    <source>
        <dbReference type="ARBA" id="ARBA00003041"/>
    </source>
</evidence>
<evidence type="ECO:0000256" key="9">
    <source>
        <dbReference type="ARBA" id="ARBA00023225"/>
    </source>
</evidence>
<feature type="compositionally biased region" description="Polar residues" evidence="10">
    <location>
        <begin position="31"/>
        <end position="46"/>
    </location>
</feature>
<dbReference type="EMBL" id="JAKIKU010000002">
    <property type="protein sequence ID" value="MCL1044826.1"/>
    <property type="molecule type" value="Genomic_DNA"/>
</dbReference>
<dbReference type="InterPro" id="IPR051472">
    <property type="entry name" value="T3SS_Stator/FliH"/>
</dbReference>
<protein>
    <recommendedName>
        <fullName evidence="4">Flagellar assembly protein FliH</fullName>
    </recommendedName>
</protein>
<dbReference type="RefSeq" id="WP_248955059.1">
    <property type="nucleotide sequence ID" value="NZ_JAKIKU010000002.1"/>
</dbReference>
<evidence type="ECO:0000256" key="2">
    <source>
        <dbReference type="ARBA" id="ARBA00004496"/>
    </source>
</evidence>
<dbReference type="InterPro" id="IPR018035">
    <property type="entry name" value="Flagellar_FliH/T3SS_HrpE"/>
</dbReference>
<evidence type="ECO:0000256" key="3">
    <source>
        <dbReference type="ARBA" id="ARBA00006602"/>
    </source>
</evidence>
<evidence type="ECO:0000256" key="6">
    <source>
        <dbReference type="ARBA" id="ARBA00022490"/>
    </source>
</evidence>
<keyword evidence="9" id="KW-1006">Bacterial flagellum protein export</keyword>
<dbReference type="InterPro" id="IPR000563">
    <property type="entry name" value="Flag_FliH"/>
</dbReference>
<dbReference type="PRINTS" id="PR01003">
    <property type="entry name" value="FLGFLIH"/>
</dbReference>
<evidence type="ECO:0000256" key="8">
    <source>
        <dbReference type="ARBA" id="ARBA00022927"/>
    </source>
</evidence>
<keyword evidence="6" id="KW-0963">Cytoplasm</keyword>
<evidence type="ECO:0000256" key="4">
    <source>
        <dbReference type="ARBA" id="ARBA00016507"/>
    </source>
</evidence>
<feature type="compositionally biased region" description="Basic and acidic residues" evidence="10">
    <location>
        <begin position="1"/>
        <end position="11"/>
    </location>
</feature>
<evidence type="ECO:0000256" key="10">
    <source>
        <dbReference type="SAM" id="MobiDB-lite"/>
    </source>
</evidence>
<keyword evidence="13" id="KW-1185">Reference proteome</keyword>
<feature type="region of interest" description="Disordered" evidence="10">
    <location>
        <begin position="278"/>
        <end position="372"/>
    </location>
</feature>
<comment type="subcellular location">
    <subcellularLocation>
        <location evidence="2">Cytoplasm</location>
    </subcellularLocation>
</comment>
<evidence type="ECO:0000313" key="12">
    <source>
        <dbReference type="EMBL" id="MCL1044826.1"/>
    </source>
</evidence>
<dbReference type="PANTHER" id="PTHR34982">
    <property type="entry name" value="YOP PROTEINS TRANSLOCATION PROTEIN L"/>
    <property type="match status" value="1"/>
</dbReference>
<comment type="function">
    <text evidence="1">Needed for flagellar regrowth and assembly.</text>
</comment>
<keyword evidence="12" id="KW-0966">Cell projection</keyword>
<dbReference type="NCBIfam" id="NF004267">
    <property type="entry name" value="PRK05687.1-3"/>
    <property type="match status" value="1"/>
</dbReference>
<keyword evidence="7" id="KW-1005">Bacterial flagellum biogenesis</keyword>
<evidence type="ECO:0000313" key="13">
    <source>
        <dbReference type="Proteomes" id="UP001202134"/>
    </source>
</evidence>
<dbReference type="Pfam" id="PF02108">
    <property type="entry name" value="FliH"/>
    <property type="match status" value="1"/>
</dbReference>
<comment type="similarity">
    <text evidence="3">Belongs to the FliH family.</text>
</comment>